<evidence type="ECO:0000313" key="1">
    <source>
        <dbReference type="EMBL" id="KKM84066.1"/>
    </source>
</evidence>
<feature type="non-terminal residue" evidence="1">
    <location>
        <position position="1"/>
    </location>
</feature>
<comment type="caution">
    <text evidence="1">The sequence shown here is derived from an EMBL/GenBank/DDBJ whole genome shotgun (WGS) entry which is preliminary data.</text>
</comment>
<accession>A0A0F9L9M9</accession>
<gene>
    <name evidence="1" type="ORF">LCGC14_1303000</name>
</gene>
<reference evidence="1" key="1">
    <citation type="journal article" date="2015" name="Nature">
        <title>Complex archaea that bridge the gap between prokaryotes and eukaryotes.</title>
        <authorList>
            <person name="Spang A."/>
            <person name="Saw J.H."/>
            <person name="Jorgensen S.L."/>
            <person name="Zaremba-Niedzwiedzka K."/>
            <person name="Martijn J."/>
            <person name="Lind A.E."/>
            <person name="van Eijk R."/>
            <person name="Schleper C."/>
            <person name="Guy L."/>
            <person name="Ettema T.J."/>
        </authorList>
    </citation>
    <scope>NUCLEOTIDE SEQUENCE</scope>
</reference>
<name>A0A0F9L9M9_9ZZZZ</name>
<dbReference type="EMBL" id="LAZR01007621">
    <property type="protein sequence ID" value="KKM84066.1"/>
    <property type="molecule type" value="Genomic_DNA"/>
</dbReference>
<organism evidence="1">
    <name type="scientific">marine sediment metagenome</name>
    <dbReference type="NCBI Taxonomy" id="412755"/>
    <lineage>
        <taxon>unclassified sequences</taxon>
        <taxon>metagenomes</taxon>
        <taxon>ecological metagenomes</taxon>
    </lineage>
</organism>
<proteinExistence type="predicted"/>
<sequence length="58" mass="7040">LKENVSSWERSVVEWEAIDTIGYIFPLYMQEVTMDISSWDKNQRFKYLSELIHYSHII</sequence>
<dbReference type="AlphaFoldDB" id="A0A0F9L9M9"/>
<protein>
    <submittedName>
        <fullName evidence="1">Uncharacterized protein</fullName>
    </submittedName>
</protein>